<proteinExistence type="predicted"/>
<dbReference type="GO" id="GO:0003964">
    <property type="term" value="F:RNA-directed DNA polymerase activity"/>
    <property type="evidence" value="ECO:0007669"/>
    <property type="project" value="UniProtKB-KW"/>
</dbReference>
<gene>
    <name evidence="1" type="ORF">Tco_1121880</name>
</gene>
<keyword evidence="2" id="KW-1185">Reference proteome</keyword>
<accession>A0ABQ5J0I3</accession>
<dbReference type="PANTHER" id="PTHR33067:SF35">
    <property type="entry name" value="ASPARTIC PEPTIDASE DDI1-TYPE DOMAIN-CONTAINING PROTEIN"/>
    <property type="match status" value="1"/>
</dbReference>
<dbReference type="PANTHER" id="PTHR33067">
    <property type="entry name" value="RNA-DIRECTED DNA POLYMERASE-RELATED"/>
    <property type="match status" value="1"/>
</dbReference>
<name>A0ABQ5J0I3_9ASTR</name>
<sequence length="479" mass="54647">MHTRASNSELVKPLAEPERTLNRRLRRRNRRVPFERRNERPEQPRVIYPPILDINHFCHFLILLENFNPMDDEPMWDVAVCQTMLSAPLLISRAANHVVAPTPSSAITILETANEFAIKGNHLTLIKGNQFDGRIKTDLHKHIHEFLAMCDMFKYKETKNEAVCLMRFPLSLTGEAKTWLDELNEGTKNPEMNFKTLAFADEGSSNSDTNKIMARMDAITMKMDAQYKEIQSRAKCNHCRGNHSTADCNDDDTPINKHKLEQISSAFLSDESSAIIQNKVPPKLRDPGSFLIPCTFGKTFSFNALADLRTSNNLMLYSLHVQISLETLKPTKMSVRLADRSFQYPIGIAKNMLVEVDKFTFPMDFVILEMEEDSKVSLILGRIFLHTADAVIRVKQKQLNLGVGTQRMTFSINSAMKQSYSNDDTCFSIDIIDEILKEDFDALLDEGSKILYSIEGTLLEDQIFAKFDEFMAMNIKENS</sequence>
<dbReference type="Proteomes" id="UP001151760">
    <property type="component" value="Unassembled WGS sequence"/>
</dbReference>
<keyword evidence="1" id="KW-0808">Transferase</keyword>
<keyword evidence="1" id="KW-0695">RNA-directed DNA polymerase</keyword>
<evidence type="ECO:0000313" key="1">
    <source>
        <dbReference type="EMBL" id="GJU05450.1"/>
    </source>
</evidence>
<dbReference type="Gene3D" id="2.40.70.10">
    <property type="entry name" value="Acid Proteases"/>
    <property type="match status" value="1"/>
</dbReference>
<comment type="caution">
    <text evidence="1">The sequence shown here is derived from an EMBL/GenBank/DDBJ whole genome shotgun (WGS) entry which is preliminary data.</text>
</comment>
<protein>
    <submittedName>
        <fullName evidence="1">Reverse transcriptase domain-containing protein</fullName>
    </submittedName>
</protein>
<evidence type="ECO:0000313" key="2">
    <source>
        <dbReference type="Proteomes" id="UP001151760"/>
    </source>
</evidence>
<keyword evidence="1" id="KW-0548">Nucleotidyltransferase</keyword>
<organism evidence="1 2">
    <name type="scientific">Tanacetum coccineum</name>
    <dbReference type="NCBI Taxonomy" id="301880"/>
    <lineage>
        <taxon>Eukaryota</taxon>
        <taxon>Viridiplantae</taxon>
        <taxon>Streptophyta</taxon>
        <taxon>Embryophyta</taxon>
        <taxon>Tracheophyta</taxon>
        <taxon>Spermatophyta</taxon>
        <taxon>Magnoliopsida</taxon>
        <taxon>eudicotyledons</taxon>
        <taxon>Gunneridae</taxon>
        <taxon>Pentapetalae</taxon>
        <taxon>asterids</taxon>
        <taxon>campanulids</taxon>
        <taxon>Asterales</taxon>
        <taxon>Asteraceae</taxon>
        <taxon>Asteroideae</taxon>
        <taxon>Anthemideae</taxon>
        <taxon>Anthemidinae</taxon>
        <taxon>Tanacetum</taxon>
    </lineage>
</organism>
<dbReference type="InterPro" id="IPR021109">
    <property type="entry name" value="Peptidase_aspartic_dom_sf"/>
</dbReference>
<dbReference type="EMBL" id="BQNB010021348">
    <property type="protein sequence ID" value="GJU05450.1"/>
    <property type="molecule type" value="Genomic_DNA"/>
</dbReference>
<reference evidence="1" key="2">
    <citation type="submission" date="2022-01" db="EMBL/GenBank/DDBJ databases">
        <authorList>
            <person name="Yamashiro T."/>
            <person name="Shiraishi A."/>
            <person name="Satake H."/>
            <person name="Nakayama K."/>
        </authorList>
    </citation>
    <scope>NUCLEOTIDE SEQUENCE</scope>
</reference>
<reference evidence="1" key="1">
    <citation type="journal article" date="2022" name="Int. J. Mol. Sci.">
        <title>Draft Genome of Tanacetum Coccineum: Genomic Comparison of Closely Related Tanacetum-Family Plants.</title>
        <authorList>
            <person name="Yamashiro T."/>
            <person name="Shiraishi A."/>
            <person name="Nakayama K."/>
            <person name="Satake H."/>
        </authorList>
    </citation>
    <scope>NUCLEOTIDE SEQUENCE</scope>
</reference>